<comment type="caution">
    <text evidence="1">The sequence shown here is derived from an EMBL/GenBank/DDBJ whole genome shotgun (WGS) entry which is preliminary data.</text>
</comment>
<evidence type="ECO:0000313" key="1">
    <source>
        <dbReference type="EMBL" id="PND38103.1"/>
    </source>
</evidence>
<organism evidence="1 2">
    <name type="scientific">Kinneretia aquatilis</name>
    <dbReference type="NCBI Taxonomy" id="2070761"/>
    <lineage>
        <taxon>Bacteria</taxon>
        <taxon>Pseudomonadati</taxon>
        <taxon>Pseudomonadota</taxon>
        <taxon>Betaproteobacteria</taxon>
        <taxon>Burkholderiales</taxon>
        <taxon>Sphaerotilaceae</taxon>
        <taxon>Roseateles</taxon>
    </lineage>
</organism>
<name>A0A2N8KXC0_9BURK</name>
<dbReference type="AlphaFoldDB" id="A0A2N8KXC0"/>
<keyword evidence="2" id="KW-1185">Reference proteome</keyword>
<sequence length="69" mass="7249">MLKRGVSAVGACVPRTGRCDLGPASGVVVSRRIMATRQLALATKGRALFGPAGVRQAAQNRPDAVEFER</sequence>
<dbReference type="Proteomes" id="UP000235916">
    <property type="component" value="Unassembled WGS sequence"/>
</dbReference>
<protein>
    <submittedName>
        <fullName evidence="1">Uncharacterized protein</fullName>
    </submittedName>
</protein>
<evidence type="ECO:0000313" key="2">
    <source>
        <dbReference type="Proteomes" id="UP000235916"/>
    </source>
</evidence>
<gene>
    <name evidence="1" type="ORF">C1O66_11620</name>
</gene>
<accession>A0A2N8KXC0</accession>
<reference evidence="1 2" key="1">
    <citation type="submission" date="2018-01" db="EMBL/GenBank/DDBJ databases">
        <title>Draft genome sequence of Paucibacter aquatile CR182 isolated from freshwater of the Nakdong River.</title>
        <authorList>
            <person name="Choi A."/>
            <person name="Chung E.J."/>
        </authorList>
    </citation>
    <scope>NUCLEOTIDE SEQUENCE [LARGE SCALE GENOMIC DNA]</scope>
    <source>
        <strain evidence="1 2">CR182</strain>
    </source>
</reference>
<dbReference type="EMBL" id="POSP01000003">
    <property type="protein sequence ID" value="PND38103.1"/>
    <property type="molecule type" value="Genomic_DNA"/>
</dbReference>
<proteinExistence type="predicted"/>